<dbReference type="GO" id="GO:0015385">
    <property type="term" value="F:sodium:proton antiporter activity"/>
    <property type="evidence" value="ECO:0007669"/>
    <property type="project" value="TreeGrafter"/>
</dbReference>
<dbReference type="InterPro" id="IPR020846">
    <property type="entry name" value="MFS_dom"/>
</dbReference>
<evidence type="ECO:0000313" key="10">
    <source>
        <dbReference type="EMBL" id="QOL79500.1"/>
    </source>
</evidence>
<dbReference type="Gene3D" id="1.20.1720.10">
    <property type="entry name" value="Multidrug resistance protein D"/>
    <property type="match status" value="1"/>
</dbReference>
<dbReference type="Proteomes" id="UP000594118">
    <property type="component" value="Chromosome"/>
</dbReference>
<evidence type="ECO:0000256" key="8">
    <source>
        <dbReference type="RuleBase" id="RU365088"/>
    </source>
</evidence>
<dbReference type="InterPro" id="IPR004812">
    <property type="entry name" value="Efflux_drug-R_Bcr/CmlA"/>
</dbReference>
<gene>
    <name evidence="10" type="ORF">F3W81_00780</name>
</gene>
<dbReference type="EMBL" id="CP045201">
    <property type="protein sequence ID" value="QOL79500.1"/>
    <property type="molecule type" value="Genomic_DNA"/>
</dbReference>
<organism evidence="10 11">
    <name type="scientific">Pseudooceanicola spongiae</name>
    <dbReference type="NCBI Taxonomy" id="2613965"/>
    <lineage>
        <taxon>Bacteria</taxon>
        <taxon>Pseudomonadati</taxon>
        <taxon>Pseudomonadota</taxon>
        <taxon>Alphaproteobacteria</taxon>
        <taxon>Rhodobacterales</taxon>
        <taxon>Paracoccaceae</taxon>
        <taxon>Pseudooceanicola</taxon>
    </lineage>
</organism>
<keyword evidence="8" id="KW-0997">Cell inner membrane</keyword>
<evidence type="ECO:0000256" key="3">
    <source>
        <dbReference type="ARBA" id="ARBA00022448"/>
    </source>
</evidence>
<dbReference type="Pfam" id="PF07690">
    <property type="entry name" value="MFS_1"/>
    <property type="match status" value="1"/>
</dbReference>
<dbReference type="InterPro" id="IPR011701">
    <property type="entry name" value="MFS"/>
</dbReference>
<evidence type="ECO:0000256" key="6">
    <source>
        <dbReference type="ARBA" id="ARBA00022989"/>
    </source>
</evidence>
<evidence type="ECO:0000259" key="9">
    <source>
        <dbReference type="PROSITE" id="PS50850"/>
    </source>
</evidence>
<comment type="subcellular location">
    <subcellularLocation>
        <location evidence="8">Cell inner membrane</location>
        <topology evidence="8">Multi-pass membrane protein</topology>
    </subcellularLocation>
    <subcellularLocation>
        <location evidence="1">Cell membrane</location>
        <topology evidence="1">Multi-pass membrane protein</topology>
    </subcellularLocation>
</comment>
<feature type="transmembrane region" description="Helical" evidence="8">
    <location>
        <begin position="303"/>
        <end position="320"/>
    </location>
</feature>
<feature type="transmembrane region" description="Helical" evidence="8">
    <location>
        <begin position="362"/>
        <end position="382"/>
    </location>
</feature>
<feature type="transmembrane region" description="Helical" evidence="8">
    <location>
        <begin position="94"/>
        <end position="113"/>
    </location>
</feature>
<feature type="transmembrane region" description="Helical" evidence="8">
    <location>
        <begin position="258"/>
        <end position="282"/>
    </location>
</feature>
<dbReference type="GO" id="GO:0005886">
    <property type="term" value="C:plasma membrane"/>
    <property type="evidence" value="ECO:0007669"/>
    <property type="project" value="UniProtKB-SubCell"/>
</dbReference>
<evidence type="ECO:0000256" key="5">
    <source>
        <dbReference type="ARBA" id="ARBA00022692"/>
    </source>
</evidence>
<feature type="transmembrane region" description="Helical" evidence="8">
    <location>
        <begin position="64"/>
        <end position="82"/>
    </location>
</feature>
<comment type="similarity">
    <text evidence="2 8">Belongs to the major facilitator superfamily. Bcr/CmlA family.</text>
</comment>
<evidence type="ECO:0000256" key="2">
    <source>
        <dbReference type="ARBA" id="ARBA00006236"/>
    </source>
</evidence>
<evidence type="ECO:0000313" key="11">
    <source>
        <dbReference type="Proteomes" id="UP000594118"/>
    </source>
</evidence>
<protein>
    <recommendedName>
        <fullName evidence="8">Bcr/CflA family efflux transporter</fullName>
    </recommendedName>
</protein>
<dbReference type="SUPFAM" id="SSF103473">
    <property type="entry name" value="MFS general substrate transporter"/>
    <property type="match status" value="1"/>
</dbReference>
<feature type="transmembrane region" description="Helical" evidence="8">
    <location>
        <begin position="152"/>
        <end position="176"/>
    </location>
</feature>
<keyword evidence="7 8" id="KW-0472">Membrane</keyword>
<reference evidence="10 11" key="1">
    <citation type="submission" date="2019-10" db="EMBL/GenBank/DDBJ databases">
        <title>Pseudopuniceibacterium sp. HQ09 islated from Antarctica.</title>
        <authorList>
            <person name="Liao L."/>
            <person name="Su S."/>
            <person name="Chen B."/>
            <person name="Yu Y."/>
        </authorList>
    </citation>
    <scope>NUCLEOTIDE SEQUENCE [LARGE SCALE GENOMIC DNA]</scope>
    <source>
        <strain evidence="10 11">HQ09</strain>
    </source>
</reference>
<dbReference type="PANTHER" id="PTHR23502:SF132">
    <property type="entry name" value="POLYAMINE TRANSPORTER 2-RELATED"/>
    <property type="match status" value="1"/>
</dbReference>
<dbReference type="PROSITE" id="PS50850">
    <property type="entry name" value="MFS"/>
    <property type="match status" value="1"/>
</dbReference>
<proteinExistence type="inferred from homology"/>
<name>A0A7L9WKD0_9RHOB</name>
<accession>A0A7L9WKD0</accession>
<feature type="transmembrane region" description="Helical" evidence="8">
    <location>
        <begin position="27"/>
        <end position="49"/>
    </location>
</feature>
<dbReference type="GO" id="GO:1990961">
    <property type="term" value="P:xenobiotic detoxification by transmembrane export across the plasma membrane"/>
    <property type="evidence" value="ECO:0007669"/>
    <property type="project" value="InterPro"/>
</dbReference>
<keyword evidence="6 8" id="KW-1133">Transmembrane helix</keyword>
<dbReference type="KEGG" id="pshq:F3W81_00780"/>
<keyword evidence="4" id="KW-1003">Cell membrane</keyword>
<feature type="transmembrane region" description="Helical" evidence="8">
    <location>
        <begin position="119"/>
        <end position="140"/>
    </location>
</feature>
<feature type="domain" description="Major facilitator superfamily (MFS) profile" evidence="9">
    <location>
        <begin position="28"/>
        <end position="412"/>
    </location>
</feature>
<sequence>MTTHASIMQWTSSRIFQEFFMDRETRILAICLGAIAALGPFAMDMYLAAMPKMAADLGAAEGEIELSVMAFFVGFCGGQLVLGPLSDRTGRKPVVYFGLAMFFISSIGCIFAGSVHDLMLWRLLQGIGGSIGMVIAMSSVRDKFSGQMAARMMSMVVIVLGLAPVISPIIGATLLTFGPWQWIFYALAFLSAVVFVIVWRFMPEPRSPEARAQSNPRHALRNYGRLLVNRDFVPYAGAMALTQGGFFAYLSSASVVLIGYYGLTPLEFSAAFAVNAIGLTLMARFSHKLIARYGAVTLARRAMAFRAAVTLVMTLLLVIGELTLPAFLVTCFFFVGSLGLVMPTCSLLALDRQGKLAGTASALMGACGFGFGALGALAVGLLTDGSAMALVVVITVATVSALVLALTTFSDEAGMQPLPASS</sequence>
<feature type="transmembrane region" description="Helical" evidence="8">
    <location>
        <begin position="232"/>
        <end position="252"/>
    </location>
</feature>
<dbReference type="AlphaFoldDB" id="A0A7L9WKD0"/>
<feature type="transmembrane region" description="Helical" evidence="8">
    <location>
        <begin position="182"/>
        <end position="202"/>
    </location>
</feature>
<dbReference type="InterPro" id="IPR036259">
    <property type="entry name" value="MFS_trans_sf"/>
</dbReference>
<keyword evidence="5 8" id="KW-0812">Transmembrane</keyword>
<dbReference type="NCBIfam" id="TIGR00710">
    <property type="entry name" value="efflux_Bcr_CflA"/>
    <property type="match status" value="1"/>
</dbReference>
<evidence type="ECO:0000256" key="7">
    <source>
        <dbReference type="ARBA" id="ARBA00023136"/>
    </source>
</evidence>
<dbReference type="GO" id="GO:0042910">
    <property type="term" value="F:xenobiotic transmembrane transporter activity"/>
    <property type="evidence" value="ECO:0007669"/>
    <property type="project" value="InterPro"/>
</dbReference>
<dbReference type="CDD" id="cd17320">
    <property type="entry name" value="MFS_MdfA_MDR_like"/>
    <property type="match status" value="1"/>
</dbReference>
<feature type="transmembrane region" description="Helical" evidence="8">
    <location>
        <begin position="326"/>
        <end position="350"/>
    </location>
</feature>
<feature type="transmembrane region" description="Helical" evidence="8">
    <location>
        <begin position="388"/>
        <end position="409"/>
    </location>
</feature>
<dbReference type="PANTHER" id="PTHR23502">
    <property type="entry name" value="MAJOR FACILITATOR SUPERFAMILY"/>
    <property type="match status" value="1"/>
</dbReference>
<keyword evidence="11" id="KW-1185">Reference proteome</keyword>
<keyword evidence="3 8" id="KW-0813">Transport</keyword>
<evidence type="ECO:0000256" key="1">
    <source>
        <dbReference type="ARBA" id="ARBA00004651"/>
    </source>
</evidence>
<evidence type="ECO:0000256" key="4">
    <source>
        <dbReference type="ARBA" id="ARBA00022475"/>
    </source>
</evidence>